<dbReference type="GO" id="GO:0016491">
    <property type="term" value="F:oxidoreductase activity"/>
    <property type="evidence" value="ECO:0007669"/>
    <property type="project" value="UniProtKB-KW"/>
</dbReference>
<dbReference type="AlphaFoldDB" id="A0A382MBB6"/>
<dbReference type="PANTHER" id="PTHR13847:SF289">
    <property type="entry name" value="GLYCINE OXIDASE"/>
    <property type="match status" value="1"/>
</dbReference>
<dbReference type="GO" id="GO:0005737">
    <property type="term" value="C:cytoplasm"/>
    <property type="evidence" value="ECO:0007669"/>
    <property type="project" value="TreeGrafter"/>
</dbReference>
<proteinExistence type="predicted"/>
<evidence type="ECO:0000259" key="2">
    <source>
        <dbReference type="Pfam" id="PF01266"/>
    </source>
</evidence>
<protein>
    <recommendedName>
        <fullName evidence="2">FAD dependent oxidoreductase domain-containing protein</fullName>
    </recommendedName>
</protein>
<sequence length="305" mass="34414">MHEDVQLKSSVGVIGAGIQGICISLCLVKKGFKVTLIDRDDPGKNSASYGNAGHFSPYAAVPINRPDILVDIPSMLLSSTGPLALKWNYAPKMIPWFLKFVKNCSRKNMMHTAKYMHQILDLALPAYDELFEDIDISGLVESKGIIYFWTDKDLKSRELENNIRNKLGVKQQLLTPHEIHDLEPHIKKIYHGGVLYPNARHTRNPKKILLKLFDLFIKKGGSFEKQNAQTISFSSDDKPLVKTDLKSYAFEKVVVACGAFSKKLTDQANEKIPLDTERGYHVHFKGHDHLLTRPVVFLNRGFGIT</sequence>
<evidence type="ECO:0000313" key="3">
    <source>
        <dbReference type="EMBL" id="SVC46179.1"/>
    </source>
</evidence>
<reference evidence="3" key="1">
    <citation type="submission" date="2018-05" db="EMBL/GenBank/DDBJ databases">
        <authorList>
            <person name="Lanie J.A."/>
            <person name="Ng W.-L."/>
            <person name="Kazmierczak K.M."/>
            <person name="Andrzejewski T.M."/>
            <person name="Davidsen T.M."/>
            <person name="Wayne K.J."/>
            <person name="Tettelin H."/>
            <person name="Glass J.I."/>
            <person name="Rusch D."/>
            <person name="Podicherti R."/>
            <person name="Tsui H.-C.T."/>
            <person name="Winkler M.E."/>
        </authorList>
    </citation>
    <scope>NUCLEOTIDE SEQUENCE</scope>
</reference>
<accession>A0A382MBB6</accession>
<feature type="domain" description="FAD dependent oxidoreductase" evidence="2">
    <location>
        <begin position="11"/>
        <end position="295"/>
    </location>
</feature>
<keyword evidence="1" id="KW-0560">Oxidoreductase</keyword>
<dbReference type="Pfam" id="PF01266">
    <property type="entry name" value="DAO"/>
    <property type="match status" value="1"/>
</dbReference>
<dbReference type="EMBL" id="UINC01092527">
    <property type="protein sequence ID" value="SVC46179.1"/>
    <property type="molecule type" value="Genomic_DNA"/>
</dbReference>
<dbReference type="InterPro" id="IPR006076">
    <property type="entry name" value="FAD-dep_OxRdtase"/>
</dbReference>
<dbReference type="Gene3D" id="3.30.9.10">
    <property type="entry name" value="D-Amino Acid Oxidase, subunit A, domain 2"/>
    <property type="match status" value="1"/>
</dbReference>
<name>A0A382MBB6_9ZZZZ</name>
<dbReference type="SUPFAM" id="SSF51905">
    <property type="entry name" value="FAD/NAD(P)-binding domain"/>
    <property type="match status" value="1"/>
</dbReference>
<organism evidence="3">
    <name type="scientific">marine metagenome</name>
    <dbReference type="NCBI Taxonomy" id="408172"/>
    <lineage>
        <taxon>unclassified sequences</taxon>
        <taxon>metagenomes</taxon>
        <taxon>ecological metagenomes</taxon>
    </lineage>
</organism>
<dbReference type="InterPro" id="IPR036188">
    <property type="entry name" value="FAD/NAD-bd_sf"/>
</dbReference>
<feature type="non-terminal residue" evidence="3">
    <location>
        <position position="305"/>
    </location>
</feature>
<dbReference type="PANTHER" id="PTHR13847">
    <property type="entry name" value="SARCOSINE DEHYDROGENASE-RELATED"/>
    <property type="match status" value="1"/>
</dbReference>
<gene>
    <name evidence="3" type="ORF">METZ01_LOCUS299033</name>
</gene>
<evidence type="ECO:0000256" key="1">
    <source>
        <dbReference type="ARBA" id="ARBA00023002"/>
    </source>
</evidence>
<dbReference type="Gene3D" id="3.50.50.60">
    <property type="entry name" value="FAD/NAD(P)-binding domain"/>
    <property type="match status" value="2"/>
</dbReference>